<sequence>MDVTDVADVHNVGRCSAASVAQGRVEADISDQQNAGMLSHAGPEAILSTASFISPTPYGNCFSGGVGKFGVDNFVLKSYEDSNSRSPLSYS</sequence>
<reference evidence="1 2" key="1">
    <citation type="submission" date="2023-09" db="EMBL/GenBank/DDBJ databases">
        <title>Nesidiocoris tenuis whole genome shotgun sequence.</title>
        <authorList>
            <person name="Shibata T."/>
            <person name="Shimoda M."/>
            <person name="Kobayashi T."/>
            <person name="Uehara T."/>
        </authorList>
    </citation>
    <scope>NUCLEOTIDE SEQUENCE [LARGE SCALE GENOMIC DNA]</scope>
    <source>
        <strain evidence="1 2">Japan</strain>
    </source>
</reference>
<organism evidence="1 2">
    <name type="scientific">Nesidiocoris tenuis</name>
    <dbReference type="NCBI Taxonomy" id="355587"/>
    <lineage>
        <taxon>Eukaryota</taxon>
        <taxon>Metazoa</taxon>
        <taxon>Ecdysozoa</taxon>
        <taxon>Arthropoda</taxon>
        <taxon>Hexapoda</taxon>
        <taxon>Insecta</taxon>
        <taxon>Pterygota</taxon>
        <taxon>Neoptera</taxon>
        <taxon>Paraneoptera</taxon>
        <taxon>Hemiptera</taxon>
        <taxon>Heteroptera</taxon>
        <taxon>Panheteroptera</taxon>
        <taxon>Cimicomorpha</taxon>
        <taxon>Miridae</taxon>
        <taxon>Dicyphina</taxon>
        <taxon>Nesidiocoris</taxon>
    </lineage>
</organism>
<evidence type="ECO:0000313" key="2">
    <source>
        <dbReference type="Proteomes" id="UP001307889"/>
    </source>
</evidence>
<proteinExistence type="predicted"/>
<gene>
    <name evidence="1" type="ORF">NTJ_00737</name>
</gene>
<dbReference type="Proteomes" id="UP001307889">
    <property type="component" value="Chromosome 1"/>
</dbReference>
<dbReference type="EMBL" id="AP028909">
    <property type="protein sequence ID" value="BES87931.1"/>
    <property type="molecule type" value="Genomic_DNA"/>
</dbReference>
<name>A0ABN7AAN8_9HEMI</name>
<protein>
    <submittedName>
        <fullName evidence="1">Uncharacterized protein</fullName>
    </submittedName>
</protein>
<accession>A0ABN7AAN8</accession>
<evidence type="ECO:0000313" key="1">
    <source>
        <dbReference type="EMBL" id="BES87931.1"/>
    </source>
</evidence>
<keyword evidence="2" id="KW-1185">Reference proteome</keyword>